<evidence type="ECO:0008006" key="3">
    <source>
        <dbReference type="Google" id="ProtNLM"/>
    </source>
</evidence>
<name>A0ABS3NJU1_9GAMM</name>
<reference evidence="1 2" key="1">
    <citation type="submission" date="2021-03" db="EMBL/GenBank/DDBJ databases">
        <authorList>
            <person name="Shang D.-D."/>
            <person name="Du Z.-J."/>
            <person name="Chen G.-J."/>
        </authorList>
    </citation>
    <scope>NUCLEOTIDE SEQUENCE [LARGE SCALE GENOMIC DNA]</scope>
    <source>
        <strain evidence="1 2">F1192</strain>
    </source>
</reference>
<evidence type="ECO:0000313" key="2">
    <source>
        <dbReference type="Proteomes" id="UP000664554"/>
    </source>
</evidence>
<protein>
    <recommendedName>
        <fullName evidence="3">Tail protein</fullName>
    </recommendedName>
</protein>
<comment type="caution">
    <text evidence="1">The sequence shown here is derived from an EMBL/GenBank/DDBJ whole genome shotgun (WGS) entry which is preliminary data.</text>
</comment>
<gene>
    <name evidence="1" type="ORF">J3492_00330</name>
</gene>
<evidence type="ECO:0000313" key="1">
    <source>
        <dbReference type="EMBL" id="MBO1529660.1"/>
    </source>
</evidence>
<dbReference type="EMBL" id="JAGBKM010000001">
    <property type="protein sequence ID" value="MBO1529660.1"/>
    <property type="molecule type" value="Genomic_DNA"/>
</dbReference>
<keyword evidence="2" id="KW-1185">Reference proteome</keyword>
<sequence>MTLKIFHNELDATDCTERSYTCLLTEWLQVREQYPTARLYKDSICLQNDITPKTKADAWALKDVTGDYQVLCHAGDPLTLGIIAAVISVGVAVYTYYNMPEVNAPQDVSGSPNNSLAQRQNKHRVGERVPTIYGKRKVIPDLISPVYRYYSNNVQVEECLLCVGSGWFSIDENTIDEGETPVNTIEGASLSVYEPNQSLVSPAPQIQIGGVFDELPIVTKQVSSIDGKQSLVPPNSGKLIYHNINILETGEIKADGYAYMETIRFWSNSQQDWVYLESPRTADFTGVFSSGEGIIIENAIYGAVEDAVLSGNSDISMDGVLTIASTRDITNPDAYKKIKISALLIDDVTNGKLDLAGDYDVDSIVKTGGSGNYFYEVTLSPSYNSSNPTFSLMTADAVGVVASVLTKNESNIDLSGQYTVGSTSPTSITLVNPSAVNSDWNRVSDLTAQQKSEFLKRKVTFRGSADNWIGWYYAGNKDSTGFIVNFLAQNGIYEEDRAKQVAIEIEYQMIVNEVPTGQVFRYGDIMQGVANNRNPIGLTMRQELPNAGKFRFRVKRENDNGSGSSLIDDVVFESAYSYYQTKKSVYEHDTIVRLKRMAIGSGTNASELNMEAHRKLNTPDGFLPTSNFADIAIDMALDQYNGRMSPSEVDSNSFYDLSAEIAAYFGTDKACEFNYTFDDKYSSYQEMIFTVAEAVFCTARREGGLHYFNFERETPNSLALFNHRNIAPESMVITEFFGVQDNYDGIEFKWRDPSDNYGEAIIRLPDELRTNYKTIESQGVTNNVQAHFLANRAWNKLKYNRKAIEFTAYGEGDLVTRMDRIAVVDSTVPILCSGQIENQENTVLTLDYPVSLDAGKNYVIHLQLKNSTVDVIEIVGQLNDYQIQVARIPALSLVTDGVTHAVFNITEADNTEYDAYLISEKSSKALFESTISAMSYDSRYYPNDKDYINGLIT</sequence>
<proteinExistence type="predicted"/>
<organism evidence="1 2">
    <name type="scientific">Psychrobacter coccoides</name>
    <dbReference type="NCBI Taxonomy" id="2818440"/>
    <lineage>
        <taxon>Bacteria</taxon>
        <taxon>Pseudomonadati</taxon>
        <taxon>Pseudomonadota</taxon>
        <taxon>Gammaproteobacteria</taxon>
        <taxon>Moraxellales</taxon>
        <taxon>Moraxellaceae</taxon>
        <taxon>Psychrobacter</taxon>
    </lineage>
</organism>
<dbReference type="RefSeq" id="WP_207988568.1">
    <property type="nucleotide sequence ID" value="NZ_JAGBKM010000001.1"/>
</dbReference>
<dbReference type="NCBIfam" id="NF040662">
    <property type="entry name" value="attach_TipJ_rel"/>
    <property type="match status" value="1"/>
</dbReference>
<accession>A0ABS3NJU1</accession>
<dbReference type="Proteomes" id="UP000664554">
    <property type="component" value="Unassembled WGS sequence"/>
</dbReference>